<dbReference type="EMBL" id="JAVRJZ010000009">
    <property type="protein sequence ID" value="KAK2718491.1"/>
    <property type="molecule type" value="Genomic_DNA"/>
</dbReference>
<evidence type="ECO:0000313" key="3">
    <source>
        <dbReference type="Proteomes" id="UP001187531"/>
    </source>
</evidence>
<dbReference type="SMART" id="SM00443">
    <property type="entry name" value="G_patch"/>
    <property type="match status" value="1"/>
</dbReference>
<keyword evidence="3" id="KW-1185">Reference proteome</keyword>
<dbReference type="GO" id="GO:0003676">
    <property type="term" value="F:nucleic acid binding"/>
    <property type="evidence" value="ECO:0007669"/>
    <property type="project" value="InterPro"/>
</dbReference>
<dbReference type="InterPro" id="IPR050656">
    <property type="entry name" value="PINX1"/>
</dbReference>
<feature type="non-terminal residue" evidence="2">
    <location>
        <position position="1"/>
    </location>
</feature>
<reference evidence="2" key="1">
    <citation type="submission" date="2023-07" db="EMBL/GenBank/DDBJ databases">
        <title>Chromosome-level genome assembly of Artemia franciscana.</title>
        <authorList>
            <person name="Jo E."/>
        </authorList>
    </citation>
    <scope>NUCLEOTIDE SEQUENCE</scope>
    <source>
        <tissue evidence="2">Whole body</tissue>
    </source>
</reference>
<dbReference type="PANTHER" id="PTHR23149:SF27">
    <property type="entry name" value="PIN2_TERF1-INTERACTING TELOMERASE INHIBITOR 1"/>
    <property type="match status" value="1"/>
</dbReference>
<protein>
    <recommendedName>
        <fullName evidence="1">G-patch domain-containing protein</fullName>
    </recommendedName>
</protein>
<dbReference type="GO" id="GO:0010521">
    <property type="term" value="F:telomerase inhibitor activity"/>
    <property type="evidence" value="ECO:0007669"/>
    <property type="project" value="TreeGrafter"/>
</dbReference>
<dbReference type="PANTHER" id="PTHR23149">
    <property type="entry name" value="G PATCH DOMAIN CONTAINING PROTEIN"/>
    <property type="match status" value="1"/>
</dbReference>
<gene>
    <name evidence="2" type="ORF">QYM36_005725</name>
</gene>
<dbReference type="Pfam" id="PF01585">
    <property type="entry name" value="G-patch"/>
    <property type="match status" value="1"/>
</dbReference>
<dbReference type="GO" id="GO:0005730">
    <property type="term" value="C:nucleolus"/>
    <property type="evidence" value="ECO:0007669"/>
    <property type="project" value="TreeGrafter"/>
</dbReference>
<dbReference type="InterPro" id="IPR000467">
    <property type="entry name" value="G_patch_dom"/>
</dbReference>
<feature type="domain" description="G-patch" evidence="1">
    <location>
        <begin position="26"/>
        <end position="72"/>
    </location>
</feature>
<evidence type="ECO:0000259" key="1">
    <source>
        <dbReference type="PROSITE" id="PS50174"/>
    </source>
</evidence>
<dbReference type="PROSITE" id="PS50174">
    <property type="entry name" value="G_PATCH"/>
    <property type="match status" value="1"/>
</dbReference>
<evidence type="ECO:0000313" key="2">
    <source>
        <dbReference type="EMBL" id="KAK2718491.1"/>
    </source>
</evidence>
<sequence length="339" mass="39088">MAMLAEKRSKVKWTLNPRGKLWMNDEKKFGQKLMERMGWTKGKGLGKDQQGGLDPIRVMYKQDSKGLGFKWSNDDWIAHKDDFNAILANLNVVCDEKPVNPAIAPASLEEKSKSTKSRVHYHKFTRGKDMSRYSQEDLKCILAKLKVNMSSQPRHDEISDRPGFGLGYKPDEVSSNYNSFVGVSEQPQGYGFEPSLEQRSKPNIFVNLLSEFETETTKKRKRRIEEIDNETNEILEKSKKMKKEVTEKPSVRFNDEVDDVASREVDIVRKKEKKSKETDNLIVPDDSNEVASLKCNMGNEKEIKRKKKKNTEKEETLEAEFDATEQVIATQNKVKWTKE</sequence>
<comment type="caution">
    <text evidence="2">The sequence shown here is derived from an EMBL/GenBank/DDBJ whole genome shotgun (WGS) entry which is preliminary data.</text>
</comment>
<proteinExistence type="predicted"/>
<accession>A0AA88I248</accession>
<name>A0AA88I248_ARTSF</name>
<organism evidence="2 3">
    <name type="scientific">Artemia franciscana</name>
    <name type="common">Brine shrimp</name>
    <name type="synonym">Artemia sanfranciscana</name>
    <dbReference type="NCBI Taxonomy" id="6661"/>
    <lineage>
        <taxon>Eukaryota</taxon>
        <taxon>Metazoa</taxon>
        <taxon>Ecdysozoa</taxon>
        <taxon>Arthropoda</taxon>
        <taxon>Crustacea</taxon>
        <taxon>Branchiopoda</taxon>
        <taxon>Anostraca</taxon>
        <taxon>Artemiidae</taxon>
        <taxon>Artemia</taxon>
    </lineage>
</organism>
<dbReference type="Proteomes" id="UP001187531">
    <property type="component" value="Unassembled WGS sequence"/>
</dbReference>
<dbReference type="AlphaFoldDB" id="A0AA88I248"/>